<comment type="caution">
    <text evidence="3">The sequence shown here is derived from an EMBL/GenBank/DDBJ whole genome shotgun (WGS) entry which is preliminary data.</text>
</comment>
<evidence type="ECO:0000259" key="2">
    <source>
        <dbReference type="Pfam" id="PF13271"/>
    </source>
</evidence>
<proteinExistence type="predicted"/>
<dbReference type="GO" id="GO:0080008">
    <property type="term" value="C:Cul4-RING E3 ubiquitin ligase complex"/>
    <property type="evidence" value="ECO:0007669"/>
    <property type="project" value="TreeGrafter"/>
</dbReference>
<dbReference type="PANTHER" id="PTHR19860:SF18">
    <property type="entry name" value="DUF4062 DOMAIN-CONTAINING PROTEIN"/>
    <property type="match status" value="1"/>
</dbReference>
<dbReference type="PANTHER" id="PTHR19860">
    <property type="entry name" value="DDB1- AND CUL4-ASSOCIATED FACTOR 12-RELATED"/>
    <property type="match status" value="1"/>
</dbReference>
<evidence type="ECO:0000256" key="1">
    <source>
        <dbReference type="ARBA" id="ARBA00022737"/>
    </source>
</evidence>
<dbReference type="InterPro" id="IPR025139">
    <property type="entry name" value="DUF4062"/>
</dbReference>
<dbReference type="OrthoDB" id="2325716at2759"/>
<keyword evidence="1" id="KW-0677">Repeat</keyword>
<reference evidence="3 4" key="1">
    <citation type="journal article" date="2013" name="Curr. Biol.">
        <title>The Genome of the Foraminiferan Reticulomyxa filosa.</title>
        <authorList>
            <person name="Glockner G."/>
            <person name="Hulsmann N."/>
            <person name="Schleicher M."/>
            <person name="Noegel A.A."/>
            <person name="Eichinger L."/>
            <person name="Gallinger C."/>
            <person name="Pawlowski J."/>
            <person name="Sierra R."/>
            <person name="Euteneuer U."/>
            <person name="Pillet L."/>
            <person name="Moustafa A."/>
            <person name="Platzer M."/>
            <person name="Groth M."/>
            <person name="Szafranski K."/>
            <person name="Schliwa M."/>
        </authorList>
    </citation>
    <scope>NUCLEOTIDE SEQUENCE [LARGE SCALE GENOMIC DNA]</scope>
</reference>
<dbReference type="InterPro" id="IPR051191">
    <property type="entry name" value="DCAF12"/>
</dbReference>
<organism evidence="3 4">
    <name type="scientific">Reticulomyxa filosa</name>
    <dbReference type="NCBI Taxonomy" id="46433"/>
    <lineage>
        <taxon>Eukaryota</taxon>
        <taxon>Sar</taxon>
        <taxon>Rhizaria</taxon>
        <taxon>Retaria</taxon>
        <taxon>Foraminifera</taxon>
        <taxon>Monothalamids</taxon>
        <taxon>Reticulomyxidae</taxon>
        <taxon>Reticulomyxa</taxon>
    </lineage>
</organism>
<dbReference type="EMBL" id="ASPP01006252">
    <property type="protein sequence ID" value="ETO29104.1"/>
    <property type="molecule type" value="Genomic_DNA"/>
</dbReference>
<gene>
    <name evidence="3" type="ORF">RFI_08022</name>
</gene>
<name>X6NTL5_RETFI</name>
<evidence type="ECO:0000313" key="3">
    <source>
        <dbReference type="EMBL" id="ETO29104.1"/>
    </source>
</evidence>
<protein>
    <recommendedName>
        <fullName evidence="2">DUF4062 domain-containing protein</fullName>
    </recommendedName>
</protein>
<dbReference type="Proteomes" id="UP000023152">
    <property type="component" value="Unassembled WGS sequence"/>
</dbReference>
<evidence type="ECO:0000313" key="4">
    <source>
        <dbReference type="Proteomes" id="UP000023152"/>
    </source>
</evidence>
<accession>X6NTL5</accession>
<sequence length="432" mass="51090">MSHTKKRNGIWRDVRTFSPPKKKNICKIDHIIKRIWAVEARNQLQQCQFPLKTLKMICLELNQAKLKLHPPCNLWTLISPILNGVQLSPCQILYQKKHNQAVLNQHLIIFILFMNRNYKHNFYKYILNCFKEAQLTKYSPFWYELEKYNQFIQRQKKIEMELLETYNNYKTTQNALSQFCESQKHNEMAEVNCNGRVIQPFLSSTFRDFFAERESLTNKCFPLTQKLCNSKGLFFAPVDLRWGVTSDQSGSGQVIKICLDEIDRCRPWFLGFLGFRNGWSLLNNDEHFVDHLLEETFHLASKDFPWINQYRDRSVTELEIIHGALGYDQHSTTRNKKSKCVFYFRGVKTLEKIDKNELKTYIDLGKAEAKLIALKKKIVTSGYKVQWFYGVDELVEMVEKDLIEMIENDYPQKDTDPLQHELLAHEVTFEIT</sequence>
<feature type="domain" description="DUF4062" evidence="2">
    <location>
        <begin position="201"/>
        <end position="283"/>
    </location>
</feature>
<keyword evidence="4" id="KW-1185">Reference proteome</keyword>
<dbReference type="AlphaFoldDB" id="X6NTL5"/>
<dbReference type="Pfam" id="PF13271">
    <property type="entry name" value="DUF4062"/>
    <property type="match status" value="1"/>
</dbReference>